<sequence>MHVLAGDIGGTKTLLRIAEVERGAQRVVAEQRFESSAFGGLFAVLSAFVSSIGRDALAGVNAACFGIAGPVQRTAAGQFAKVTNLPWEVDSAALAREFEIPKVRLINDFQAIGYGIEALGPQDLVTLQEGRPEPHGPRAVIGAGTGLGQGILVWQGDHYEALPTEGGHTDFGPTDELQAELWRSLKREFGRVGYERLLSGPGLARIYMFLRDRAPDRESPELAKAMQSGDPAAAVSEAALMQGNSLAAEALGLFVRIYGAQAGNLALTVLATGGVYIAGGIAPKIISKLKDGAFLRAFNDKGRMSALVQAMPVHVIVNPKVGLIGAALAGARM</sequence>
<dbReference type="Gene3D" id="3.40.367.20">
    <property type="match status" value="1"/>
</dbReference>
<protein>
    <recommendedName>
        <fullName evidence="3">Glucokinase</fullName>
        <ecNumber evidence="3">2.7.1.2</ecNumber>
    </recommendedName>
    <alternativeName>
        <fullName evidence="3">Glucose kinase</fullName>
    </alternativeName>
</protein>
<dbReference type="STRING" id="1817760.A2151_01925"/>
<accession>A0A1F6TLN3</accession>
<dbReference type="EC" id="2.7.1.2" evidence="3"/>
<dbReference type="CDD" id="cd24008">
    <property type="entry name" value="ASKHA_NBD_GLK"/>
    <property type="match status" value="1"/>
</dbReference>
<dbReference type="EMBL" id="MFSU01000090">
    <property type="protein sequence ID" value="OGI45996.1"/>
    <property type="molecule type" value="Genomic_DNA"/>
</dbReference>
<evidence type="ECO:0000313" key="6">
    <source>
        <dbReference type="Proteomes" id="UP000178885"/>
    </source>
</evidence>
<dbReference type="PANTHER" id="PTHR47363">
    <property type="entry name" value="GLUCOKINASE"/>
    <property type="match status" value="1"/>
</dbReference>
<name>A0A1F6TLN3_9PROT</name>
<keyword evidence="3" id="KW-0547">Nucleotide-binding</keyword>
<dbReference type="Gene3D" id="3.30.420.40">
    <property type="match status" value="1"/>
</dbReference>
<dbReference type="GO" id="GO:0005536">
    <property type="term" value="F:D-glucose binding"/>
    <property type="evidence" value="ECO:0007669"/>
    <property type="project" value="InterPro"/>
</dbReference>
<proteinExistence type="inferred from homology"/>
<keyword evidence="2 3" id="KW-0418">Kinase</keyword>
<organism evidence="5 6">
    <name type="scientific">Candidatus Muproteobacteria bacterium RBG_16_65_34</name>
    <dbReference type="NCBI Taxonomy" id="1817760"/>
    <lineage>
        <taxon>Bacteria</taxon>
        <taxon>Pseudomonadati</taxon>
        <taxon>Pseudomonadota</taxon>
        <taxon>Candidatus Muproteobacteria</taxon>
    </lineage>
</organism>
<feature type="binding site" evidence="3">
    <location>
        <begin position="6"/>
        <end position="11"/>
    </location>
    <ligand>
        <name>ATP</name>
        <dbReference type="ChEBI" id="CHEBI:30616"/>
    </ligand>
</feature>
<evidence type="ECO:0000256" key="1">
    <source>
        <dbReference type="ARBA" id="ARBA00022679"/>
    </source>
</evidence>
<dbReference type="GO" id="GO:0004340">
    <property type="term" value="F:glucokinase activity"/>
    <property type="evidence" value="ECO:0007669"/>
    <property type="project" value="UniProtKB-UniRule"/>
</dbReference>
<dbReference type="AlphaFoldDB" id="A0A1F6TLN3"/>
<evidence type="ECO:0000256" key="4">
    <source>
        <dbReference type="RuleBase" id="RU004046"/>
    </source>
</evidence>
<evidence type="ECO:0000313" key="5">
    <source>
        <dbReference type="EMBL" id="OGI45996.1"/>
    </source>
</evidence>
<dbReference type="GO" id="GO:0005524">
    <property type="term" value="F:ATP binding"/>
    <property type="evidence" value="ECO:0007669"/>
    <property type="project" value="UniProtKB-UniRule"/>
</dbReference>
<evidence type="ECO:0000256" key="3">
    <source>
        <dbReference type="HAMAP-Rule" id="MF_00524"/>
    </source>
</evidence>
<keyword evidence="3" id="KW-0067">ATP-binding</keyword>
<dbReference type="HAMAP" id="MF_00524">
    <property type="entry name" value="Glucokinase"/>
    <property type="match status" value="1"/>
</dbReference>
<dbReference type="Proteomes" id="UP000178885">
    <property type="component" value="Unassembled WGS sequence"/>
</dbReference>
<dbReference type="GO" id="GO:0005737">
    <property type="term" value="C:cytoplasm"/>
    <property type="evidence" value="ECO:0007669"/>
    <property type="project" value="UniProtKB-SubCell"/>
</dbReference>
<keyword evidence="3" id="KW-0963">Cytoplasm</keyword>
<dbReference type="InterPro" id="IPR003836">
    <property type="entry name" value="Glucokinase"/>
</dbReference>
<keyword evidence="3" id="KW-0324">Glycolysis</keyword>
<comment type="catalytic activity">
    <reaction evidence="3">
        <text>D-glucose + ATP = D-glucose 6-phosphate + ADP + H(+)</text>
        <dbReference type="Rhea" id="RHEA:17825"/>
        <dbReference type="ChEBI" id="CHEBI:4167"/>
        <dbReference type="ChEBI" id="CHEBI:15378"/>
        <dbReference type="ChEBI" id="CHEBI:30616"/>
        <dbReference type="ChEBI" id="CHEBI:61548"/>
        <dbReference type="ChEBI" id="CHEBI:456216"/>
        <dbReference type="EC" id="2.7.1.2"/>
    </reaction>
</comment>
<comment type="caution">
    <text evidence="5">The sequence shown here is derived from an EMBL/GenBank/DDBJ whole genome shotgun (WGS) entry which is preliminary data.</text>
</comment>
<dbReference type="SUPFAM" id="SSF53067">
    <property type="entry name" value="Actin-like ATPase domain"/>
    <property type="match status" value="1"/>
</dbReference>
<dbReference type="NCBIfam" id="NF001415">
    <property type="entry name" value="PRK00292.1-2"/>
    <property type="match status" value="1"/>
</dbReference>
<evidence type="ECO:0000256" key="2">
    <source>
        <dbReference type="ARBA" id="ARBA00022777"/>
    </source>
</evidence>
<dbReference type="GO" id="GO:0006096">
    <property type="term" value="P:glycolytic process"/>
    <property type="evidence" value="ECO:0007669"/>
    <property type="project" value="UniProtKB-UniRule"/>
</dbReference>
<dbReference type="PANTHER" id="PTHR47363:SF1">
    <property type="entry name" value="GLUCOKINASE"/>
    <property type="match status" value="1"/>
</dbReference>
<reference evidence="5 6" key="1">
    <citation type="journal article" date="2016" name="Nat. Commun.">
        <title>Thousands of microbial genomes shed light on interconnected biogeochemical processes in an aquifer system.</title>
        <authorList>
            <person name="Anantharaman K."/>
            <person name="Brown C.T."/>
            <person name="Hug L.A."/>
            <person name="Sharon I."/>
            <person name="Castelle C.J."/>
            <person name="Probst A.J."/>
            <person name="Thomas B.C."/>
            <person name="Singh A."/>
            <person name="Wilkins M.J."/>
            <person name="Karaoz U."/>
            <person name="Brodie E.L."/>
            <person name="Williams K.H."/>
            <person name="Hubbard S.S."/>
            <person name="Banfield J.F."/>
        </authorList>
    </citation>
    <scope>NUCLEOTIDE SEQUENCE [LARGE SCALE GENOMIC DNA]</scope>
</reference>
<keyword evidence="1 3" id="KW-0808">Transferase</keyword>
<dbReference type="InterPro" id="IPR043129">
    <property type="entry name" value="ATPase_NBD"/>
</dbReference>
<gene>
    <name evidence="3" type="primary">glk</name>
    <name evidence="5" type="ORF">A2151_01925</name>
</gene>
<comment type="similarity">
    <text evidence="3 4">Belongs to the bacterial glucokinase family.</text>
</comment>
<dbReference type="NCBIfam" id="TIGR00749">
    <property type="entry name" value="glk"/>
    <property type="match status" value="1"/>
</dbReference>
<comment type="subcellular location">
    <subcellularLocation>
        <location evidence="3">Cytoplasm</location>
    </subcellularLocation>
</comment>
<dbReference type="Pfam" id="PF02685">
    <property type="entry name" value="Glucokinase"/>
    <property type="match status" value="1"/>
</dbReference>